<sequence>MTTVDSTTVSTQQSSTVVRKLDVLAAKESLRDVLHRYARGADRADIELFKSCCHPDATDCHWSSNGNAHEFAGRVAARERNRNR</sequence>
<name>A0A8H9IYU4_9PSEU</name>
<dbReference type="RefSeq" id="WP_145932850.1">
    <property type="nucleotide sequence ID" value="NZ_BNAV01000006.1"/>
</dbReference>
<proteinExistence type="predicted"/>
<comment type="caution">
    <text evidence="1">The sequence shown here is derived from an EMBL/GenBank/DDBJ whole genome shotgun (WGS) entry which is preliminary data.</text>
</comment>
<dbReference type="Proteomes" id="UP000658656">
    <property type="component" value="Unassembled WGS sequence"/>
</dbReference>
<evidence type="ECO:0000313" key="2">
    <source>
        <dbReference type="Proteomes" id="UP000658656"/>
    </source>
</evidence>
<organism evidence="1 2">
    <name type="scientific">Amycolatopsis bartoniae</name>
    <dbReference type="NCBI Taxonomy" id="941986"/>
    <lineage>
        <taxon>Bacteria</taxon>
        <taxon>Bacillati</taxon>
        <taxon>Actinomycetota</taxon>
        <taxon>Actinomycetes</taxon>
        <taxon>Pseudonocardiales</taxon>
        <taxon>Pseudonocardiaceae</taxon>
        <taxon>Amycolatopsis</taxon>
    </lineage>
</organism>
<evidence type="ECO:0008006" key="3">
    <source>
        <dbReference type="Google" id="ProtNLM"/>
    </source>
</evidence>
<dbReference type="OrthoDB" id="7605094at2"/>
<protein>
    <recommendedName>
        <fullName evidence="3">SnoaL-like domain-containing protein</fullName>
    </recommendedName>
</protein>
<dbReference type="Gene3D" id="3.10.450.50">
    <property type="match status" value="1"/>
</dbReference>
<reference evidence="1" key="2">
    <citation type="submission" date="2020-09" db="EMBL/GenBank/DDBJ databases">
        <authorList>
            <person name="Sun Q."/>
            <person name="Zhou Y."/>
        </authorList>
    </citation>
    <scope>NUCLEOTIDE SEQUENCE</scope>
    <source>
        <strain evidence="1">CGMCC 4.7679</strain>
    </source>
</reference>
<dbReference type="InterPro" id="IPR032710">
    <property type="entry name" value="NTF2-like_dom_sf"/>
</dbReference>
<dbReference type="SUPFAM" id="SSF54427">
    <property type="entry name" value="NTF2-like"/>
    <property type="match status" value="1"/>
</dbReference>
<accession>A0A8H9IYU4</accession>
<evidence type="ECO:0000313" key="1">
    <source>
        <dbReference type="EMBL" id="GHF66900.1"/>
    </source>
</evidence>
<keyword evidence="2" id="KW-1185">Reference proteome</keyword>
<dbReference type="EMBL" id="BNAV01000006">
    <property type="protein sequence ID" value="GHF66900.1"/>
    <property type="molecule type" value="Genomic_DNA"/>
</dbReference>
<dbReference type="AlphaFoldDB" id="A0A8H9IYU4"/>
<reference evidence="1" key="1">
    <citation type="journal article" date="2014" name="Int. J. Syst. Evol. Microbiol.">
        <title>Complete genome sequence of Corynebacterium casei LMG S-19264T (=DSM 44701T), isolated from a smear-ripened cheese.</title>
        <authorList>
            <consortium name="US DOE Joint Genome Institute (JGI-PGF)"/>
            <person name="Walter F."/>
            <person name="Albersmeier A."/>
            <person name="Kalinowski J."/>
            <person name="Ruckert C."/>
        </authorList>
    </citation>
    <scope>NUCLEOTIDE SEQUENCE</scope>
    <source>
        <strain evidence="1">CGMCC 4.7679</strain>
    </source>
</reference>
<gene>
    <name evidence="1" type="ORF">GCM10017566_45940</name>
</gene>